<dbReference type="Proteomes" id="UP000595095">
    <property type="component" value="Chromosome"/>
</dbReference>
<reference evidence="1 2" key="1">
    <citation type="submission" date="2020-11" db="EMBL/GenBank/DDBJ databases">
        <title>Complete genome sequence for Salinimonas sp. strain G2-b.</title>
        <authorList>
            <person name="Park S.-J."/>
        </authorList>
    </citation>
    <scope>NUCLEOTIDE SEQUENCE [LARGE SCALE GENOMIC DNA]</scope>
    <source>
        <strain evidence="1 2">G2-b</strain>
    </source>
</reference>
<organism evidence="1 2">
    <name type="scientific">Salinimonas marina</name>
    <dbReference type="NCBI Taxonomy" id="2785918"/>
    <lineage>
        <taxon>Bacteria</taxon>
        <taxon>Pseudomonadati</taxon>
        <taxon>Pseudomonadota</taxon>
        <taxon>Gammaproteobacteria</taxon>
        <taxon>Alteromonadales</taxon>
        <taxon>Alteromonadaceae</taxon>
        <taxon>Alteromonas/Salinimonas group</taxon>
        <taxon>Salinimonas</taxon>
    </lineage>
</organism>
<accession>A0A7S9DZ16</accession>
<protein>
    <submittedName>
        <fullName evidence="1">Uncharacterized protein</fullName>
    </submittedName>
</protein>
<proteinExistence type="predicted"/>
<name>A0A7S9DZ16_9ALTE</name>
<dbReference type="EMBL" id="CP064795">
    <property type="protein sequence ID" value="QPG06569.1"/>
    <property type="molecule type" value="Genomic_DNA"/>
</dbReference>
<gene>
    <name evidence="1" type="ORF">IT774_05190</name>
</gene>
<keyword evidence="2" id="KW-1185">Reference proteome</keyword>
<dbReference type="RefSeq" id="WP_195811645.1">
    <property type="nucleotide sequence ID" value="NZ_CP064795.1"/>
</dbReference>
<sequence length="135" mass="14693">MSELLYFPLTQEQAPWKTAIDRVFEIEAGRHTGKVIRVSLAQFEEDLNQDGTIDQINVKATSSIVDRTTGEPLMVGAKPVKTVGKVESLATSALAEGTETMTGFLAECADEAIFRVIRLEGQLISLAEIPTIQQG</sequence>
<dbReference type="AlphaFoldDB" id="A0A7S9DZ16"/>
<evidence type="ECO:0000313" key="1">
    <source>
        <dbReference type="EMBL" id="QPG06569.1"/>
    </source>
</evidence>
<dbReference type="KEGG" id="smaa:IT774_05190"/>
<evidence type="ECO:0000313" key="2">
    <source>
        <dbReference type="Proteomes" id="UP000595095"/>
    </source>
</evidence>